<name>A0A1T5FV73_9BACT</name>
<dbReference type="Proteomes" id="UP000190897">
    <property type="component" value="Unassembled WGS sequence"/>
</dbReference>
<evidence type="ECO:0000313" key="1">
    <source>
        <dbReference type="EMBL" id="SKB99997.1"/>
    </source>
</evidence>
<protein>
    <submittedName>
        <fullName evidence="1">Uncharacterized protein</fullName>
    </submittedName>
</protein>
<dbReference type="STRING" id="651661.SAMN05660293_03462"/>
<gene>
    <name evidence="1" type="ORF">SAMN05660293_03462</name>
</gene>
<keyword evidence="2" id="KW-1185">Reference proteome</keyword>
<organism evidence="1 2">
    <name type="scientific">Dyadobacter psychrophilus</name>
    <dbReference type="NCBI Taxonomy" id="651661"/>
    <lineage>
        <taxon>Bacteria</taxon>
        <taxon>Pseudomonadati</taxon>
        <taxon>Bacteroidota</taxon>
        <taxon>Cytophagia</taxon>
        <taxon>Cytophagales</taxon>
        <taxon>Spirosomataceae</taxon>
        <taxon>Dyadobacter</taxon>
    </lineage>
</organism>
<sequence length="110" mass="12888">MIHEKIFQLKSGREVKVIVKGYFLHDNPQRSTEYEILIREPKEKYFRAPIGINHPQFWKLKRLGPQQAKLLVLEYSGISQRQVNQAVNEFNAVLSFPAAHIGLQFERELV</sequence>
<dbReference type="OrthoDB" id="956917at2"/>
<dbReference type="AlphaFoldDB" id="A0A1T5FV73"/>
<proteinExistence type="predicted"/>
<dbReference type="EMBL" id="FUZA01000004">
    <property type="protein sequence ID" value="SKB99997.1"/>
    <property type="molecule type" value="Genomic_DNA"/>
</dbReference>
<reference evidence="2" key="1">
    <citation type="submission" date="2017-02" db="EMBL/GenBank/DDBJ databases">
        <authorList>
            <person name="Varghese N."/>
            <person name="Submissions S."/>
        </authorList>
    </citation>
    <scope>NUCLEOTIDE SEQUENCE [LARGE SCALE GENOMIC DNA]</scope>
    <source>
        <strain evidence="2">DSM 22270</strain>
    </source>
</reference>
<dbReference type="RefSeq" id="WP_082215972.1">
    <property type="nucleotide sequence ID" value="NZ_FUZA01000004.1"/>
</dbReference>
<evidence type="ECO:0000313" key="2">
    <source>
        <dbReference type="Proteomes" id="UP000190897"/>
    </source>
</evidence>
<accession>A0A1T5FV73</accession>